<protein>
    <submittedName>
        <fullName evidence="2">Uncharacterized protein</fullName>
    </submittedName>
</protein>
<feature type="compositionally biased region" description="Basic and acidic residues" evidence="1">
    <location>
        <begin position="38"/>
        <end position="51"/>
    </location>
</feature>
<reference evidence="2 3" key="1">
    <citation type="submission" date="2009-11" db="EMBL/GenBank/DDBJ databases">
        <title>Annotation of Allomyces macrogynus ATCC 38327.</title>
        <authorList>
            <consortium name="The Broad Institute Genome Sequencing Platform"/>
            <person name="Russ C."/>
            <person name="Cuomo C."/>
            <person name="Burger G."/>
            <person name="Gray M.W."/>
            <person name="Holland P.W.H."/>
            <person name="King N."/>
            <person name="Lang F.B.F."/>
            <person name="Roger A.J."/>
            <person name="Ruiz-Trillo I."/>
            <person name="Young S.K."/>
            <person name="Zeng Q."/>
            <person name="Gargeya S."/>
            <person name="Fitzgerald M."/>
            <person name="Haas B."/>
            <person name="Abouelleil A."/>
            <person name="Alvarado L."/>
            <person name="Arachchi H.M."/>
            <person name="Berlin A."/>
            <person name="Chapman S.B."/>
            <person name="Gearin G."/>
            <person name="Goldberg J."/>
            <person name="Griggs A."/>
            <person name="Gujja S."/>
            <person name="Hansen M."/>
            <person name="Heiman D."/>
            <person name="Howarth C."/>
            <person name="Larimer J."/>
            <person name="Lui A."/>
            <person name="MacDonald P.J.P."/>
            <person name="McCowen C."/>
            <person name="Montmayeur A."/>
            <person name="Murphy C."/>
            <person name="Neiman D."/>
            <person name="Pearson M."/>
            <person name="Priest M."/>
            <person name="Roberts A."/>
            <person name="Saif S."/>
            <person name="Shea T."/>
            <person name="Sisk P."/>
            <person name="Stolte C."/>
            <person name="Sykes S."/>
            <person name="Wortman J."/>
            <person name="Nusbaum C."/>
            <person name="Birren B."/>
        </authorList>
    </citation>
    <scope>NUCLEOTIDE SEQUENCE [LARGE SCALE GENOMIC DNA]</scope>
    <source>
        <strain evidence="2 3">ATCC 38327</strain>
    </source>
</reference>
<dbReference type="Proteomes" id="UP000054350">
    <property type="component" value="Unassembled WGS sequence"/>
</dbReference>
<accession>A0A0L0SNI5</accession>
<feature type="compositionally biased region" description="Basic and acidic residues" evidence="1">
    <location>
        <begin position="1"/>
        <end position="22"/>
    </location>
</feature>
<evidence type="ECO:0000313" key="2">
    <source>
        <dbReference type="EMBL" id="KNE64081.1"/>
    </source>
</evidence>
<gene>
    <name evidence="2" type="ORF">AMAG_09139</name>
</gene>
<feature type="region of interest" description="Disordered" evidence="1">
    <location>
        <begin position="1"/>
        <end position="151"/>
    </location>
</feature>
<dbReference type="VEuPathDB" id="FungiDB:AMAG_09139"/>
<dbReference type="EMBL" id="GG745343">
    <property type="protein sequence ID" value="KNE64081.1"/>
    <property type="molecule type" value="Genomic_DNA"/>
</dbReference>
<proteinExistence type="predicted"/>
<evidence type="ECO:0000256" key="1">
    <source>
        <dbReference type="SAM" id="MobiDB-lite"/>
    </source>
</evidence>
<organism evidence="2 3">
    <name type="scientific">Allomyces macrogynus (strain ATCC 38327)</name>
    <name type="common">Allomyces javanicus var. macrogynus</name>
    <dbReference type="NCBI Taxonomy" id="578462"/>
    <lineage>
        <taxon>Eukaryota</taxon>
        <taxon>Fungi</taxon>
        <taxon>Fungi incertae sedis</taxon>
        <taxon>Blastocladiomycota</taxon>
        <taxon>Blastocladiomycetes</taxon>
        <taxon>Blastocladiales</taxon>
        <taxon>Blastocladiaceae</taxon>
        <taxon>Allomyces</taxon>
    </lineage>
</organism>
<sequence length="151" mass="15127">MPAKQPGERKGRAWGEPDERAMAEAANPTTPGTGGGKRTGDAGGKAKEVTPPKHKKTGKGDVTSRLGPQVVTDSAAAISAGKSTESSPAAEGPSPVDTKDNKGMADVSSMETKADKGTTDALSATKSMEHADSGHAPEPPLAAAVTTAADH</sequence>
<name>A0A0L0SNI5_ALLM3</name>
<dbReference type="AlphaFoldDB" id="A0A0L0SNI5"/>
<evidence type="ECO:0000313" key="3">
    <source>
        <dbReference type="Proteomes" id="UP000054350"/>
    </source>
</evidence>
<reference evidence="3" key="2">
    <citation type="submission" date="2009-11" db="EMBL/GenBank/DDBJ databases">
        <title>The Genome Sequence of Allomyces macrogynus strain ATCC 38327.</title>
        <authorList>
            <consortium name="The Broad Institute Genome Sequencing Platform"/>
            <person name="Russ C."/>
            <person name="Cuomo C."/>
            <person name="Shea T."/>
            <person name="Young S.K."/>
            <person name="Zeng Q."/>
            <person name="Koehrsen M."/>
            <person name="Haas B."/>
            <person name="Borodovsky M."/>
            <person name="Guigo R."/>
            <person name="Alvarado L."/>
            <person name="Berlin A."/>
            <person name="Borenstein D."/>
            <person name="Chen Z."/>
            <person name="Engels R."/>
            <person name="Freedman E."/>
            <person name="Gellesch M."/>
            <person name="Goldberg J."/>
            <person name="Griggs A."/>
            <person name="Gujja S."/>
            <person name="Heiman D."/>
            <person name="Hepburn T."/>
            <person name="Howarth C."/>
            <person name="Jen D."/>
            <person name="Larson L."/>
            <person name="Lewis B."/>
            <person name="Mehta T."/>
            <person name="Park D."/>
            <person name="Pearson M."/>
            <person name="Roberts A."/>
            <person name="Saif S."/>
            <person name="Shenoy N."/>
            <person name="Sisk P."/>
            <person name="Stolte C."/>
            <person name="Sykes S."/>
            <person name="Walk T."/>
            <person name="White J."/>
            <person name="Yandava C."/>
            <person name="Burger G."/>
            <person name="Gray M.W."/>
            <person name="Holland P.W.H."/>
            <person name="King N."/>
            <person name="Lang F.B.F."/>
            <person name="Roger A.J."/>
            <person name="Ruiz-Trillo I."/>
            <person name="Lander E."/>
            <person name="Nusbaum C."/>
        </authorList>
    </citation>
    <scope>NUCLEOTIDE SEQUENCE [LARGE SCALE GENOMIC DNA]</scope>
    <source>
        <strain evidence="3">ATCC 38327</strain>
    </source>
</reference>
<keyword evidence="3" id="KW-1185">Reference proteome</keyword>